<dbReference type="FunCoup" id="E4XY20">
    <property type="interactions" value="295"/>
</dbReference>
<feature type="signal peptide" evidence="9">
    <location>
        <begin position="1"/>
        <end position="15"/>
    </location>
</feature>
<evidence type="ECO:0000256" key="2">
    <source>
        <dbReference type="ARBA" id="ARBA00008284"/>
    </source>
</evidence>
<dbReference type="PANTHER" id="PTHR21016">
    <property type="entry name" value="BETA-AMYLOID BINDING PROTEIN-RELATED"/>
    <property type="match status" value="1"/>
</dbReference>
<dbReference type="InterPro" id="IPR050932">
    <property type="entry name" value="TM2D1-3-like"/>
</dbReference>
<keyword evidence="4 9" id="KW-0732">Signal</keyword>
<evidence type="ECO:0000256" key="7">
    <source>
        <dbReference type="ARBA" id="ARBA00023180"/>
    </source>
</evidence>
<comment type="similarity">
    <text evidence="2">Belongs to the TM2 family.</text>
</comment>
<feature type="domain" description="TM2" evidence="10">
    <location>
        <begin position="87"/>
        <end position="136"/>
    </location>
</feature>
<keyword evidence="12" id="KW-1185">Reference proteome</keyword>
<dbReference type="Pfam" id="PF05154">
    <property type="entry name" value="TM2"/>
    <property type="match status" value="1"/>
</dbReference>
<feature type="transmembrane region" description="Helical" evidence="8">
    <location>
        <begin position="90"/>
        <end position="111"/>
    </location>
</feature>
<evidence type="ECO:0000256" key="8">
    <source>
        <dbReference type="SAM" id="Phobius"/>
    </source>
</evidence>
<evidence type="ECO:0000259" key="10">
    <source>
        <dbReference type="Pfam" id="PF05154"/>
    </source>
</evidence>
<keyword evidence="6 8" id="KW-0472">Membrane</keyword>
<evidence type="ECO:0000256" key="9">
    <source>
        <dbReference type="SAM" id="SignalP"/>
    </source>
</evidence>
<evidence type="ECO:0000256" key="5">
    <source>
        <dbReference type="ARBA" id="ARBA00022989"/>
    </source>
</evidence>
<proteinExistence type="inferred from homology"/>
<accession>E4XY20</accession>
<evidence type="ECO:0000313" key="12">
    <source>
        <dbReference type="Proteomes" id="UP000001307"/>
    </source>
</evidence>
<evidence type="ECO:0000313" key="11">
    <source>
        <dbReference type="EMBL" id="CBY14548.1"/>
    </source>
</evidence>
<dbReference type="EMBL" id="FN653304">
    <property type="protein sequence ID" value="CBY14548.1"/>
    <property type="molecule type" value="Genomic_DNA"/>
</dbReference>
<evidence type="ECO:0000256" key="3">
    <source>
        <dbReference type="ARBA" id="ARBA00022692"/>
    </source>
</evidence>
<dbReference type="OrthoDB" id="5804096at2759"/>
<dbReference type="InParanoid" id="E4XY20"/>
<reference evidence="11" key="1">
    <citation type="journal article" date="2010" name="Science">
        <title>Plasticity of animal genome architecture unmasked by rapid evolution of a pelagic tunicate.</title>
        <authorList>
            <person name="Denoeud F."/>
            <person name="Henriet S."/>
            <person name="Mungpakdee S."/>
            <person name="Aury J.M."/>
            <person name="Da Silva C."/>
            <person name="Brinkmann H."/>
            <person name="Mikhaleva J."/>
            <person name="Olsen L.C."/>
            <person name="Jubin C."/>
            <person name="Canestro C."/>
            <person name="Bouquet J.M."/>
            <person name="Danks G."/>
            <person name="Poulain J."/>
            <person name="Campsteijn C."/>
            <person name="Adamski M."/>
            <person name="Cross I."/>
            <person name="Yadetie F."/>
            <person name="Muffato M."/>
            <person name="Louis A."/>
            <person name="Butcher S."/>
            <person name="Tsagkogeorga G."/>
            <person name="Konrad A."/>
            <person name="Singh S."/>
            <person name="Jensen M.F."/>
            <person name="Cong E.H."/>
            <person name="Eikeseth-Otteraa H."/>
            <person name="Noel B."/>
            <person name="Anthouard V."/>
            <person name="Porcel B.M."/>
            <person name="Kachouri-Lafond R."/>
            <person name="Nishino A."/>
            <person name="Ugolini M."/>
            <person name="Chourrout P."/>
            <person name="Nishida H."/>
            <person name="Aasland R."/>
            <person name="Huzurbazar S."/>
            <person name="Westhof E."/>
            <person name="Delsuc F."/>
            <person name="Lehrach H."/>
            <person name="Reinhardt R."/>
            <person name="Weissenbach J."/>
            <person name="Roy S.W."/>
            <person name="Artiguenave F."/>
            <person name="Postlethwait J.H."/>
            <person name="Manak J.R."/>
            <person name="Thompson E.M."/>
            <person name="Jaillon O."/>
            <person name="Du Pasquier L."/>
            <person name="Boudinot P."/>
            <person name="Liberles D.A."/>
            <person name="Volff J.N."/>
            <person name="Philippe H."/>
            <person name="Lenhard B."/>
            <person name="Roest Crollius H."/>
            <person name="Wincker P."/>
            <person name="Chourrout D."/>
        </authorList>
    </citation>
    <scope>NUCLEOTIDE SEQUENCE [LARGE SCALE GENOMIC DNA]</scope>
</reference>
<dbReference type="PANTHER" id="PTHR21016:SF1">
    <property type="entry name" value="TM2 DOMAIN-CONTAINING PROTEIN 1"/>
    <property type="match status" value="1"/>
</dbReference>
<evidence type="ECO:0000256" key="1">
    <source>
        <dbReference type="ARBA" id="ARBA00004141"/>
    </source>
</evidence>
<feature type="chain" id="PRO_5013152813" description="TM2 domain-containing protein" evidence="9">
    <location>
        <begin position="16"/>
        <end position="181"/>
    </location>
</feature>
<protein>
    <recommendedName>
        <fullName evidence="10">TM2 domain-containing protein</fullName>
    </recommendedName>
</protein>
<keyword evidence="3 8" id="KW-0812">Transmembrane</keyword>
<name>E4XY20_OIKDI</name>
<dbReference type="AlphaFoldDB" id="E4XY20"/>
<sequence length="181" mass="20295">MLICFLLAIAAALECRHLRKNQFICELPQIDIDTQEYAGCPCEEKIRLRCAPLKGINCTENSGLERQFDGSSFAESVEIFAPCRWTNKKYYATAVVLSIFLGILGIDRFYLGYPVIGLIKLCTCGMAGIGAFIDFVFILLHFLGPSDGSALIVPWHGFRPNYLSSNETYFDSLDNIFENIL</sequence>
<evidence type="ECO:0000256" key="4">
    <source>
        <dbReference type="ARBA" id="ARBA00022729"/>
    </source>
</evidence>
<feature type="transmembrane region" description="Helical" evidence="8">
    <location>
        <begin position="118"/>
        <end position="143"/>
    </location>
</feature>
<dbReference type="GO" id="GO:0016020">
    <property type="term" value="C:membrane"/>
    <property type="evidence" value="ECO:0007669"/>
    <property type="project" value="UniProtKB-SubCell"/>
</dbReference>
<dbReference type="Proteomes" id="UP000001307">
    <property type="component" value="Unassembled WGS sequence"/>
</dbReference>
<dbReference type="InterPro" id="IPR007829">
    <property type="entry name" value="TM2"/>
</dbReference>
<evidence type="ECO:0000256" key="6">
    <source>
        <dbReference type="ARBA" id="ARBA00023136"/>
    </source>
</evidence>
<keyword evidence="7" id="KW-0325">Glycoprotein</keyword>
<comment type="subcellular location">
    <subcellularLocation>
        <location evidence="1">Membrane</location>
        <topology evidence="1">Multi-pass membrane protein</topology>
    </subcellularLocation>
</comment>
<gene>
    <name evidence="11" type="ORF">GSOID_T00007578001</name>
</gene>
<keyword evidence="5 8" id="KW-1133">Transmembrane helix</keyword>
<organism evidence="11">
    <name type="scientific">Oikopleura dioica</name>
    <name type="common">Tunicate</name>
    <dbReference type="NCBI Taxonomy" id="34765"/>
    <lineage>
        <taxon>Eukaryota</taxon>
        <taxon>Metazoa</taxon>
        <taxon>Chordata</taxon>
        <taxon>Tunicata</taxon>
        <taxon>Appendicularia</taxon>
        <taxon>Copelata</taxon>
        <taxon>Oikopleuridae</taxon>
        <taxon>Oikopleura</taxon>
    </lineage>
</organism>